<dbReference type="EMBL" id="CABFVH010000025">
    <property type="protein sequence ID" value="VUF13914.1"/>
    <property type="molecule type" value="Genomic_DNA"/>
</dbReference>
<comment type="similarity">
    <text evidence="1">Belongs to the SCO1/2 family.</text>
</comment>
<feature type="disulfide bond" description="Redox-active" evidence="4">
    <location>
        <begin position="94"/>
        <end position="98"/>
    </location>
</feature>
<dbReference type="PANTHER" id="PTHR12151">
    <property type="entry name" value="ELECTRON TRANSPORT PROTIN SCO1/SENC FAMILY MEMBER"/>
    <property type="match status" value="1"/>
</dbReference>
<reference evidence="6 7" key="1">
    <citation type="submission" date="2019-06" db="EMBL/GenBank/DDBJ databases">
        <authorList>
            <person name="Rodrigo-Torres L."/>
            <person name="Arahal R. D."/>
            <person name="Lucena T."/>
        </authorList>
    </citation>
    <scope>NUCLEOTIDE SEQUENCE [LARGE SCALE GENOMIC DNA]</scope>
    <source>
        <strain evidence="6 7">SW08-7</strain>
    </source>
</reference>
<organism evidence="6 7">
    <name type="scientific">Methylobacterium dankookense</name>
    <dbReference type="NCBI Taxonomy" id="560405"/>
    <lineage>
        <taxon>Bacteria</taxon>
        <taxon>Pseudomonadati</taxon>
        <taxon>Pseudomonadota</taxon>
        <taxon>Alphaproteobacteria</taxon>
        <taxon>Hyphomicrobiales</taxon>
        <taxon>Methylobacteriaceae</taxon>
        <taxon>Methylobacterium</taxon>
    </lineage>
</organism>
<dbReference type="InterPro" id="IPR003782">
    <property type="entry name" value="SCO1/SenC"/>
</dbReference>
<evidence type="ECO:0008006" key="9">
    <source>
        <dbReference type="Google" id="ProtNLM"/>
    </source>
</evidence>
<gene>
    <name evidence="5" type="ORF">IFDJLNFL_4349</name>
    <name evidence="6" type="ORF">MTDSW087_03622</name>
</gene>
<evidence type="ECO:0000313" key="7">
    <source>
        <dbReference type="Proteomes" id="UP000401717"/>
    </source>
</evidence>
<dbReference type="GO" id="GO:0046872">
    <property type="term" value="F:metal ion binding"/>
    <property type="evidence" value="ECO:0007669"/>
    <property type="project" value="UniProtKB-KW"/>
</dbReference>
<keyword evidence="8" id="KW-1185">Reference proteome</keyword>
<accession>A0A564G1A7</accession>
<proteinExistence type="inferred from homology"/>
<evidence type="ECO:0000313" key="5">
    <source>
        <dbReference type="EMBL" id="GJD58429.1"/>
    </source>
</evidence>
<dbReference type="InterPro" id="IPR036249">
    <property type="entry name" value="Thioredoxin-like_sf"/>
</dbReference>
<dbReference type="Pfam" id="PF02630">
    <property type="entry name" value="SCO1-SenC"/>
    <property type="match status" value="1"/>
</dbReference>
<dbReference type="SUPFAM" id="SSF52833">
    <property type="entry name" value="Thioredoxin-like"/>
    <property type="match status" value="1"/>
</dbReference>
<dbReference type="EMBL" id="BPQI01000149">
    <property type="protein sequence ID" value="GJD58429.1"/>
    <property type="molecule type" value="Genomic_DNA"/>
</dbReference>
<feature type="binding site" evidence="3">
    <location>
        <position position="94"/>
    </location>
    <ligand>
        <name>Cu cation</name>
        <dbReference type="ChEBI" id="CHEBI:23378"/>
    </ligand>
</feature>
<feature type="binding site" evidence="3">
    <location>
        <position position="182"/>
    </location>
    <ligand>
        <name>Cu cation</name>
        <dbReference type="ChEBI" id="CHEBI:23378"/>
    </ligand>
</feature>
<keyword evidence="3" id="KW-0479">Metal-binding</keyword>
<dbReference type="Gene3D" id="3.40.30.10">
    <property type="entry name" value="Glutaredoxin"/>
    <property type="match status" value="1"/>
</dbReference>
<dbReference type="Proteomes" id="UP000401717">
    <property type="component" value="Unassembled WGS sequence"/>
</dbReference>
<evidence type="ECO:0000313" key="6">
    <source>
        <dbReference type="EMBL" id="VUF13914.1"/>
    </source>
</evidence>
<reference evidence="5" key="3">
    <citation type="submission" date="2021-08" db="EMBL/GenBank/DDBJ databases">
        <authorList>
            <person name="Tani A."/>
            <person name="Ola A."/>
            <person name="Ogura Y."/>
            <person name="Katsura K."/>
            <person name="Hayashi T."/>
        </authorList>
    </citation>
    <scope>NUCLEOTIDE SEQUENCE</scope>
    <source>
        <strain evidence="5">DSM 22415</strain>
    </source>
</reference>
<protein>
    <recommendedName>
        <fullName evidence="9">SCO1 protein</fullName>
    </recommendedName>
</protein>
<dbReference type="AlphaFoldDB" id="A0A564G1A7"/>
<keyword evidence="4" id="KW-1015">Disulfide bond</keyword>
<evidence type="ECO:0000313" key="8">
    <source>
        <dbReference type="Proteomes" id="UP001055303"/>
    </source>
</evidence>
<evidence type="ECO:0000256" key="4">
    <source>
        <dbReference type="PIRSR" id="PIRSR603782-2"/>
    </source>
</evidence>
<sequence>MRSAARPAPRPRPTPQRGAGTAALAACALGLLLAAPARTEEAPRRSAAELMDVLMWNREPVGGPFALVDHAGRPRTEADFRGKLLIVYFGFTACPDICPTDLMEIARALTLLGAEAERVQAVFVTLDPDHDTPAHLAAYLQSFHPALIGLTGSPDAIRRMADAYKVYFAKAEGADGNGTIEHSAFVYLMDRSGAYLGFFPPGTSAERMLTIIRPQMAAERSGTR</sequence>
<evidence type="ECO:0000256" key="3">
    <source>
        <dbReference type="PIRSR" id="PIRSR603782-1"/>
    </source>
</evidence>
<dbReference type="FunFam" id="3.40.30.10:FF:000013">
    <property type="entry name" value="Blast:Protein SCO1 homolog, mitochondrial"/>
    <property type="match status" value="1"/>
</dbReference>
<evidence type="ECO:0000256" key="2">
    <source>
        <dbReference type="ARBA" id="ARBA00023008"/>
    </source>
</evidence>
<reference evidence="5" key="2">
    <citation type="journal article" date="2021" name="Front. Microbiol.">
        <title>Comprehensive Comparative Genomics and Phenotyping of Methylobacterium Species.</title>
        <authorList>
            <person name="Alessa O."/>
            <person name="Ogura Y."/>
            <person name="Fujitani Y."/>
            <person name="Takami H."/>
            <person name="Hayashi T."/>
            <person name="Sahin N."/>
            <person name="Tani A."/>
        </authorList>
    </citation>
    <scope>NUCLEOTIDE SEQUENCE</scope>
    <source>
        <strain evidence="5">DSM 22415</strain>
    </source>
</reference>
<keyword evidence="2 3" id="KW-0186">Copper</keyword>
<dbReference type="PANTHER" id="PTHR12151:SF25">
    <property type="entry name" value="LINALOOL DEHYDRATASE_ISOMERASE DOMAIN-CONTAINING PROTEIN"/>
    <property type="match status" value="1"/>
</dbReference>
<dbReference type="CDD" id="cd02968">
    <property type="entry name" value="SCO"/>
    <property type="match status" value="1"/>
</dbReference>
<dbReference type="Proteomes" id="UP001055303">
    <property type="component" value="Unassembled WGS sequence"/>
</dbReference>
<evidence type="ECO:0000256" key="1">
    <source>
        <dbReference type="ARBA" id="ARBA00010996"/>
    </source>
</evidence>
<feature type="binding site" evidence="3">
    <location>
        <position position="98"/>
    </location>
    <ligand>
        <name>Cu cation</name>
        <dbReference type="ChEBI" id="CHEBI:23378"/>
    </ligand>
</feature>
<name>A0A564G1A7_9HYPH</name>